<dbReference type="AlphaFoldDB" id="A0A974A1B8"/>
<accession>A0A974A1B8</accession>
<name>A0A974A1B8_9BRAD</name>
<dbReference type="EMBL" id="JAAOLE020000001">
    <property type="protein sequence ID" value="NVI44910.1"/>
    <property type="molecule type" value="Genomic_DNA"/>
</dbReference>
<dbReference type="RefSeq" id="WP_166204334.1">
    <property type="nucleotide sequence ID" value="NZ_CP088285.1"/>
</dbReference>
<gene>
    <name evidence="1" type="ORF">HAP48_018535</name>
</gene>
<sequence>MQLHDRITMVTRVCELALQGQGPEVQGAVLIDLVGMFFAGHHPALREELIEAFVKAMRELIPINEQILVERHGGIPEGWGKQ</sequence>
<evidence type="ECO:0000313" key="1">
    <source>
        <dbReference type="EMBL" id="NVI44910.1"/>
    </source>
</evidence>
<reference evidence="1" key="1">
    <citation type="submission" date="2020-06" db="EMBL/GenBank/DDBJ databases">
        <title>Whole Genome Sequence of Bradyrhizobium sp. Strain 1S1.</title>
        <authorList>
            <person name="Bromfield E.S.P."/>
            <person name="Cloutier S."/>
        </authorList>
    </citation>
    <scope>NUCLEOTIDE SEQUENCE [LARGE SCALE GENOMIC DNA]</scope>
    <source>
        <strain evidence="1">1S1</strain>
    </source>
</reference>
<organism evidence="1">
    <name type="scientific">Bradyrhizobium septentrionale</name>
    <dbReference type="NCBI Taxonomy" id="1404411"/>
    <lineage>
        <taxon>Bacteria</taxon>
        <taxon>Pseudomonadati</taxon>
        <taxon>Pseudomonadota</taxon>
        <taxon>Alphaproteobacteria</taxon>
        <taxon>Hyphomicrobiales</taxon>
        <taxon>Nitrobacteraceae</taxon>
        <taxon>Bradyrhizobium</taxon>
    </lineage>
</organism>
<protein>
    <submittedName>
        <fullName evidence="1">Uncharacterized protein</fullName>
    </submittedName>
</protein>
<comment type="caution">
    <text evidence="1">The sequence shown here is derived from an EMBL/GenBank/DDBJ whole genome shotgun (WGS) entry which is preliminary data.</text>
</comment>
<proteinExistence type="predicted"/>